<evidence type="ECO:0000259" key="2">
    <source>
        <dbReference type="Pfam" id="PF00586"/>
    </source>
</evidence>
<comment type="function">
    <text evidence="1">Catalyzes the ATP-dependent phosphorylation of thiamine-monophosphate (TMP) to form thiamine-pyrophosphate (TPP), the active form of vitamin B1.</text>
</comment>
<feature type="binding site" evidence="1">
    <location>
        <position position="250"/>
    </location>
    <ligand>
        <name>Mg(2+)</name>
        <dbReference type="ChEBI" id="CHEBI:18420"/>
        <label>5</label>
    </ligand>
</feature>
<organism evidence="4 5">
    <name type="scientific">Paenibacillus montanisoli</name>
    <dbReference type="NCBI Taxonomy" id="2081970"/>
    <lineage>
        <taxon>Bacteria</taxon>
        <taxon>Bacillati</taxon>
        <taxon>Bacillota</taxon>
        <taxon>Bacilli</taxon>
        <taxon>Bacillales</taxon>
        <taxon>Paenibacillaceae</taxon>
        <taxon>Paenibacillus</taxon>
    </lineage>
</organism>
<dbReference type="InterPro" id="IPR010918">
    <property type="entry name" value="PurM-like_C_dom"/>
</dbReference>
<dbReference type="PANTHER" id="PTHR30270:SF0">
    <property type="entry name" value="THIAMINE-MONOPHOSPHATE KINASE"/>
    <property type="match status" value="1"/>
</dbReference>
<comment type="catalytic activity">
    <reaction evidence="1">
        <text>thiamine phosphate + ATP = thiamine diphosphate + ADP</text>
        <dbReference type="Rhea" id="RHEA:15913"/>
        <dbReference type="ChEBI" id="CHEBI:30616"/>
        <dbReference type="ChEBI" id="CHEBI:37575"/>
        <dbReference type="ChEBI" id="CHEBI:58937"/>
        <dbReference type="ChEBI" id="CHEBI:456216"/>
        <dbReference type="EC" id="2.7.4.16"/>
    </reaction>
</comment>
<feature type="binding site" evidence="1">
    <location>
        <position position="131"/>
    </location>
    <ligand>
        <name>Mg(2+)</name>
        <dbReference type="ChEBI" id="CHEBI:18420"/>
        <label>1</label>
    </ligand>
</feature>
<dbReference type="Proteomes" id="UP000249260">
    <property type="component" value="Unassembled WGS sequence"/>
</dbReference>
<dbReference type="GO" id="GO:0000287">
    <property type="term" value="F:magnesium ion binding"/>
    <property type="evidence" value="ECO:0007669"/>
    <property type="project" value="UniProtKB-UniRule"/>
</dbReference>
<dbReference type="Pfam" id="PF00586">
    <property type="entry name" value="AIRS"/>
    <property type="match status" value="1"/>
</dbReference>
<feature type="binding site" evidence="1">
    <location>
        <position position="83"/>
    </location>
    <ligand>
        <name>Mg(2+)</name>
        <dbReference type="ChEBI" id="CHEBI:18420"/>
        <label>4</label>
    </ligand>
</feature>
<name>A0A328TU92_9BACL</name>
<evidence type="ECO:0000256" key="1">
    <source>
        <dbReference type="HAMAP-Rule" id="MF_02128"/>
    </source>
</evidence>
<dbReference type="PIRSF" id="PIRSF005303">
    <property type="entry name" value="Thiam_monoph_kin"/>
    <property type="match status" value="1"/>
</dbReference>
<dbReference type="InterPro" id="IPR006283">
    <property type="entry name" value="ThiL-like"/>
</dbReference>
<reference evidence="4 5" key="1">
    <citation type="submission" date="2018-06" db="EMBL/GenBank/DDBJ databases">
        <title>Paenibacillus montanisoli sp. nov., isolated from mountain area soil.</title>
        <authorList>
            <person name="Wu M."/>
        </authorList>
    </citation>
    <scope>NUCLEOTIDE SEQUENCE [LARGE SCALE GENOMIC DNA]</scope>
    <source>
        <strain evidence="4 5">RA17</strain>
    </source>
</reference>
<feature type="binding site" evidence="1">
    <location>
        <position position="32"/>
    </location>
    <ligand>
        <name>Mg(2+)</name>
        <dbReference type="ChEBI" id="CHEBI:18420"/>
        <label>4</label>
    </ligand>
</feature>
<feature type="binding site" evidence="1">
    <location>
        <position position="83"/>
    </location>
    <ligand>
        <name>Mg(2+)</name>
        <dbReference type="ChEBI" id="CHEBI:18420"/>
        <label>2</label>
    </ligand>
</feature>
<comment type="caution">
    <text evidence="4">The sequence shown here is derived from an EMBL/GenBank/DDBJ whole genome shotgun (WGS) entry which is preliminary data.</text>
</comment>
<keyword evidence="1" id="KW-0784">Thiamine biosynthesis</keyword>
<dbReference type="Gene3D" id="3.30.1330.10">
    <property type="entry name" value="PurM-like, N-terminal domain"/>
    <property type="match status" value="1"/>
</dbReference>
<sequence>MDEFARIRYWNEGRQSQLLLERQGVVLGIGDDAAVVGMPPDKDAGRLEWLLAVDTMVETVHFNDATMEPEDIGWKALAANISDIAAMGGVPRHALVSVSVPKAWEPARVRRLYDGLYACAERYGVAVIGGDTTSSPLHLVLAVTVTGTVEAGKAVRRAGAVPGDAVFATGAAGMAAAGLHALLAAAAGGSGGLAALGGGTGATPPLWPPPAAKGGMAALVQAHRRPAPSVRAARMLAARGTVTSLNDVSDGLASEAWEIAEASGVTIALRESDLPRSGSMTAYAHDCGVDPLEWILYGGEDYVLLGTMAAADAQAAKAELAEAGLPMYIIGEVEAVGPGVDLIRDLDHVQAGGRRGAGYSPVREKVAKRGYNHFGG</sequence>
<feature type="binding site" evidence="1">
    <location>
        <position position="113"/>
    </location>
    <ligand>
        <name>ATP</name>
        <dbReference type="ChEBI" id="CHEBI:30616"/>
    </ligand>
</feature>
<dbReference type="GO" id="GO:0009229">
    <property type="term" value="P:thiamine diphosphate biosynthetic process"/>
    <property type="evidence" value="ECO:0007669"/>
    <property type="project" value="UniProtKB-UniRule"/>
</dbReference>
<dbReference type="SUPFAM" id="SSF56042">
    <property type="entry name" value="PurM C-terminal domain-like"/>
    <property type="match status" value="1"/>
</dbReference>
<dbReference type="InterPro" id="IPR016188">
    <property type="entry name" value="PurM-like_N"/>
</dbReference>
<feature type="binding site" evidence="1">
    <location>
        <position position="83"/>
    </location>
    <ligand>
        <name>Mg(2+)</name>
        <dbReference type="ChEBI" id="CHEBI:18420"/>
        <label>3</label>
    </ligand>
</feature>
<comment type="similarity">
    <text evidence="1">Belongs to the thiamine-monophosphate kinase family.</text>
</comment>
<protein>
    <recommendedName>
        <fullName evidence="1">Thiamine-monophosphate kinase</fullName>
        <shortName evidence="1">TMP kinase</shortName>
        <shortName evidence="1">Thiamine-phosphate kinase</shortName>
        <ecNumber evidence="1">2.7.4.16</ecNumber>
    </recommendedName>
</protein>
<dbReference type="GO" id="GO:0009228">
    <property type="term" value="P:thiamine biosynthetic process"/>
    <property type="evidence" value="ECO:0007669"/>
    <property type="project" value="UniProtKB-KW"/>
</dbReference>
<keyword evidence="1" id="KW-0547">Nucleotide-binding</keyword>
<keyword evidence="1 4" id="KW-0418">Kinase</keyword>
<dbReference type="InterPro" id="IPR036676">
    <property type="entry name" value="PurM-like_C_sf"/>
</dbReference>
<keyword evidence="1 4" id="KW-0808">Transferase</keyword>
<dbReference type="HAMAP" id="MF_02128">
    <property type="entry name" value="TMP_kinase"/>
    <property type="match status" value="1"/>
</dbReference>
<feature type="domain" description="PurM-like C-terminal" evidence="3">
    <location>
        <begin position="162"/>
        <end position="336"/>
    </location>
</feature>
<dbReference type="Gene3D" id="3.90.650.10">
    <property type="entry name" value="PurM-like C-terminal domain"/>
    <property type="match status" value="1"/>
</dbReference>
<feature type="binding site" evidence="1">
    <location>
        <position position="61"/>
    </location>
    <ligand>
        <name>substrate</name>
    </ligand>
</feature>
<dbReference type="PANTHER" id="PTHR30270">
    <property type="entry name" value="THIAMINE-MONOPHOSPHATE KINASE"/>
    <property type="match status" value="1"/>
</dbReference>
<feature type="binding site" evidence="1">
    <location>
        <position position="371"/>
    </location>
    <ligand>
        <name>substrate</name>
    </ligand>
</feature>
<gene>
    <name evidence="1 4" type="primary">thiL</name>
    <name evidence="4" type="ORF">DL346_25990</name>
</gene>
<dbReference type="InterPro" id="IPR036921">
    <property type="entry name" value="PurM-like_N_sf"/>
</dbReference>
<feature type="binding site" evidence="1">
    <location>
        <position position="300"/>
    </location>
    <ligand>
        <name>substrate</name>
    </ligand>
</feature>
<proteinExistence type="inferred from homology"/>
<dbReference type="AlphaFoldDB" id="A0A328TU92"/>
<keyword evidence="1" id="KW-0460">Magnesium</keyword>
<dbReference type="SUPFAM" id="SSF55326">
    <property type="entry name" value="PurM N-terminal domain-like"/>
    <property type="match status" value="1"/>
</dbReference>
<evidence type="ECO:0000259" key="3">
    <source>
        <dbReference type="Pfam" id="PF02769"/>
    </source>
</evidence>
<keyword evidence="1" id="KW-0479">Metal-binding</keyword>
<feature type="binding site" evidence="1">
    <location>
        <position position="247"/>
    </location>
    <ligand>
        <name>Mg(2+)</name>
        <dbReference type="ChEBI" id="CHEBI:18420"/>
        <label>3</label>
    </ligand>
</feature>
<dbReference type="EC" id="2.7.4.16" evidence="1"/>
<comment type="miscellaneous">
    <text evidence="1">Reaction mechanism of ThiL seems to utilize a direct, inline transfer of the gamma-phosphate of ATP to TMP rather than a phosphorylated enzyme intermediate.</text>
</comment>
<feature type="binding site" evidence="1">
    <location>
        <position position="32"/>
    </location>
    <ligand>
        <name>Mg(2+)</name>
        <dbReference type="ChEBI" id="CHEBI:18420"/>
        <label>3</label>
    </ligand>
</feature>
<feature type="binding site" evidence="1">
    <location>
        <position position="249"/>
    </location>
    <ligand>
        <name>ATP</name>
        <dbReference type="ChEBI" id="CHEBI:30616"/>
    </ligand>
</feature>
<feature type="binding site" evidence="1">
    <location>
        <begin position="130"/>
        <end position="131"/>
    </location>
    <ligand>
        <name>ATP</name>
        <dbReference type="ChEBI" id="CHEBI:30616"/>
    </ligand>
</feature>
<dbReference type="EMBL" id="QLUW01000006">
    <property type="protein sequence ID" value="RAP73880.1"/>
    <property type="molecule type" value="Genomic_DNA"/>
</dbReference>
<evidence type="ECO:0000313" key="5">
    <source>
        <dbReference type="Proteomes" id="UP000249260"/>
    </source>
</evidence>
<dbReference type="UniPathway" id="UPA00060">
    <property type="reaction ID" value="UER00142"/>
</dbReference>
<feature type="binding site" evidence="1">
    <location>
        <position position="54"/>
    </location>
    <ligand>
        <name>Mg(2+)</name>
        <dbReference type="ChEBI" id="CHEBI:18420"/>
        <label>2</label>
    </ligand>
</feature>
<comment type="pathway">
    <text evidence="1">Cofactor biosynthesis; thiamine diphosphate biosynthesis; thiamine diphosphate from thiamine phosphate: step 1/1.</text>
</comment>
<feature type="binding site" evidence="1">
    <location>
        <position position="54"/>
    </location>
    <ligand>
        <name>Mg(2+)</name>
        <dbReference type="ChEBI" id="CHEBI:18420"/>
        <label>1</label>
    </ligand>
</feature>
<dbReference type="GO" id="GO:0005524">
    <property type="term" value="F:ATP binding"/>
    <property type="evidence" value="ECO:0007669"/>
    <property type="project" value="UniProtKB-UniRule"/>
</dbReference>
<keyword evidence="5" id="KW-1185">Reference proteome</keyword>
<dbReference type="NCBIfam" id="TIGR01379">
    <property type="entry name" value="thiL"/>
    <property type="match status" value="1"/>
</dbReference>
<accession>A0A328TU92</accession>
<dbReference type="CDD" id="cd02194">
    <property type="entry name" value="ThiL"/>
    <property type="match status" value="1"/>
</dbReference>
<keyword evidence="1" id="KW-0067">ATP-binding</keyword>
<dbReference type="OrthoDB" id="9802811at2"/>
<comment type="caution">
    <text evidence="1">Lacks conserved residue(s) required for the propagation of feature annotation.</text>
</comment>
<dbReference type="GO" id="GO:0009030">
    <property type="term" value="F:thiamine-phosphate kinase activity"/>
    <property type="evidence" value="ECO:0007669"/>
    <property type="project" value="UniProtKB-UniRule"/>
</dbReference>
<evidence type="ECO:0000313" key="4">
    <source>
        <dbReference type="EMBL" id="RAP73880.1"/>
    </source>
</evidence>
<feature type="domain" description="PurM-like N-terminal" evidence="2">
    <location>
        <begin position="30"/>
        <end position="149"/>
    </location>
</feature>
<feature type="binding site" evidence="1">
    <location>
        <position position="157"/>
    </location>
    <ligand>
        <name>ATP</name>
        <dbReference type="ChEBI" id="CHEBI:30616"/>
    </ligand>
</feature>
<dbReference type="Pfam" id="PF02769">
    <property type="entry name" value="AIRS_C"/>
    <property type="match status" value="1"/>
</dbReference>